<dbReference type="EC" id="3.1.3.7" evidence="4"/>
<dbReference type="Proteomes" id="UP001589755">
    <property type="component" value="Unassembled WGS sequence"/>
</dbReference>
<dbReference type="GO" id="GO:0008441">
    <property type="term" value="F:3'(2'),5'-bisphosphate nucleotidase activity"/>
    <property type="evidence" value="ECO:0007669"/>
    <property type="project" value="UniProtKB-EC"/>
</dbReference>
<dbReference type="CDD" id="cd01638">
    <property type="entry name" value="CysQ"/>
    <property type="match status" value="1"/>
</dbReference>
<accession>A0ABV6D7L7</accession>
<dbReference type="EMBL" id="JBHLXD010000013">
    <property type="protein sequence ID" value="MFC0208662.1"/>
    <property type="molecule type" value="Genomic_DNA"/>
</dbReference>
<keyword evidence="5" id="KW-1185">Reference proteome</keyword>
<dbReference type="Pfam" id="PF00459">
    <property type="entry name" value="Inositol_P"/>
    <property type="match status" value="1"/>
</dbReference>
<comment type="caution">
    <text evidence="4">The sequence shown here is derived from an EMBL/GenBank/DDBJ whole genome shotgun (WGS) entry which is preliminary data.</text>
</comment>
<keyword evidence="2" id="KW-0479">Metal-binding</keyword>
<dbReference type="Gene3D" id="3.30.540.10">
    <property type="entry name" value="Fructose-1,6-Bisphosphatase, subunit A, domain 1"/>
    <property type="match status" value="1"/>
</dbReference>
<evidence type="ECO:0000313" key="4">
    <source>
        <dbReference type="EMBL" id="MFC0208662.1"/>
    </source>
</evidence>
<evidence type="ECO:0000256" key="1">
    <source>
        <dbReference type="ARBA" id="ARBA00009759"/>
    </source>
</evidence>
<dbReference type="Gene3D" id="3.40.190.80">
    <property type="match status" value="1"/>
</dbReference>
<gene>
    <name evidence="4" type="ORF">ACFFJ2_09650</name>
</gene>
<dbReference type="PANTHER" id="PTHR20854:SF4">
    <property type="entry name" value="INOSITOL-1-MONOPHOSPHATASE-RELATED"/>
    <property type="match status" value="1"/>
</dbReference>
<reference evidence="4 5" key="1">
    <citation type="submission" date="2024-09" db="EMBL/GenBank/DDBJ databases">
        <authorList>
            <person name="Sun Q."/>
            <person name="Mori K."/>
        </authorList>
    </citation>
    <scope>NUCLEOTIDE SEQUENCE [LARGE SCALE GENOMIC DNA]</scope>
    <source>
        <strain evidence="4 5">CCM 8543</strain>
    </source>
</reference>
<dbReference type="SUPFAM" id="SSF56655">
    <property type="entry name" value="Carbohydrate phosphatase"/>
    <property type="match status" value="1"/>
</dbReference>
<protein>
    <submittedName>
        <fullName evidence="4">3'(2'),5'-bisphosphate nucleotidase CysQ</fullName>
        <ecNumber evidence="4">3.1.3.7</ecNumber>
    </submittedName>
</protein>
<keyword evidence="4" id="KW-0378">Hydrolase</keyword>
<dbReference type="InterPro" id="IPR020550">
    <property type="entry name" value="Inositol_monophosphatase_CS"/>
</dbReference>
<sequence>MPVSEPMLRDAREELALIAEAAREAGRLAMRHFRRDPQVWWKEGRSPVSKADLEVDQFLRRVLTEARPGYGWLSEETADDKARLAAPRTFVVDPIDGTRAFLAGREVWCVSVAVVEDGRAIAGVLDCPAEGVCFTAARGAGARRNGTPIAVRNEGAELVLAGPKAMLAGLPEEIRTRVSLHPYVPSLACRIAMVAEGRLDATFIKPAAHDWDLAAADIILAEAGGSILDAAGRRPRYAGPDPRLGALAAGSGRLVGVMAEALAGPAP</sequence>
<dbReference type="InterPro" id="IPR000760">
    <property type="entry name" value="Inositol_monophosphatase-like"/>
</dbReference>
<proteinExistence type="inferred from homology"/>
<dbReference type="PANTHER" id="PTHR20854">
    <property type="entry name" value="INOSITOL MONOPHOSPHATASE"/>
    <property type="match status" value="1"/>
</dbReference>
<evidence type="ECO:0000256" key="3">
    <source>
        <dbReference type="ARBA" id="ARBA00022842"/>
    </source>
</evidence>
<dbReference type="PROSITE" id="PS00630">
    <property type="entry name" value="IMP_2"/>
    <property type="match status" value="1"/>
</dbReference>
<dbReference type="PRINTS" id="PR00377">
    <property type="entry name" value="IMPHPHTASES"/>
</dbReference>
<evidence type="ECO:0000313" key="5">
    <source>
        <dbReference type="Proteomes" id="UP001589755"/>
    </source>
</evidence>
<organism evidence="4 5">
    <name type="scientific">Chelativorans intermedius</name>
    <dbReference type="NCBI Taxonomy" id="515947"/>
    <lineage>
        <taxon>Bacteria</taxon>
        <taxon>Pseudomonadati</taxon>
        <taxon>Pseudomonadota</taxon>
        <taxon>Alphaproteobacteria</taxon>
        <taxon>Hyphomicrobiales</taxon>
        <taxon>Phyllobacteriaceae</taxon>
        <taxon>Chelativorans</taxon>
    </lineage>
</organism>
<dbReference type="RefSeq" id="WP_378074632.1">
    <property type="nucleotide sequence ID" value="NZ_JAODNW010000021.1"/>
</dbReference>
<keyword evidence="3" id="KW-0460">Magnesium</keyword>
<name>A0ABV6D7L7_9HYPH</name>
<comment type="similarity">
    <text evidence="1">Belongs to the inositol monophosphatase superfamily.</text>
</comment>
<evidence type="ECO:0000256" key="2">
    <source>
        <dbReference type="ARBA" id="ARBA00022723"/>
    </source>
</evidence>